<evidence type="ECO:0000313" key="3">
    <source>
        <dbReference type="Proteomes" id="UP000198372"/>
    </source>
</evidence>
<feature type="compositionally biased region" description="Low complexity" evidence="1">
    <location>
        <begin position="840"/>
        <end position="855"/>
    </location>
</feature>
<dbReference type="AlphaFoldDB" id="A0A238FGL9"/>
<evidence type="ECO:0000313" key="2">
    <source>
        <dbReference type="EMBL" id="SCV72335.1"/>
    </source>
</evidence>
<dbReference type="OrthoDB" id="10419698at2759"/>
<accession>A0A238FGL9</accession>
<feature type="compositionally biased region" description="Low complexity" evidence="1">
    <location>
        <begin position="706"/>
        <end position="725"/>
    </location>
</feature>
<keyword evidence="3" id="KW-1185">Reference proteome</keyword>
<sequence>MDVSNLPRIAVFAASSPPASSSSSSRVSVLDEATTGTGTGTSLEHADSEILAATIVDQLVKVDGVPIINIVPEHSELVDEHREGQVVIIPSCSSSINSNDTCDAAPLSTSTPDRPVVSTVSTAATRIGTHHVRRSSPLQQEIYDQDDDECLSQPSFVVEQDLSVHVEPKVHVLPMNWSTSTSAVTPVRVATLREKIVSNPPSPSKDWVGESLESPYSEKKDNNEDLSLLMNERGSFLLPSDESLAPTPIRKKNQGNLSEIVEDQEEEEEEEDVSVEMDNLLRGLREGSSLITLGGSTRTVRDEQEEGRLESEMGLGEEGEEKEAPSRIALSPFLASTPSGVTHSTHSPTTTSPTPSTQANGSLTERSNVDVEELFKNIAGTGIGMEGAEEGMDKGVEDESMLSLFGKRDGSVRFVNEKEERRSDVEAVKELNRSVGMETPSIPTSIPKALIKEPSCDHSTTTLDDVQGAFSRLLLPSVSDTIEREKRVEDESMLSFELMRDESMGTIGPLTESPSAIEEPASPVVGGLSPLGTPEGMRTVRPSSPVVDHATTTMAMYSASKVTVQGPVSVVTATAVPTPSRGLERLRNKMQALRMGALQTNTIITHNLSAPDLVVNPTPSIATEESSTTPSTPIRRPRLSSSVLQTPIGSSAAALRLEKYRAMTPKTVVRPDVSGAEEKASREGVVPSKPVAEGEGERMREDVGATGPRITPTNTTTRTPMRTNTSLNASTGKRHKRSELIQLTSSAGKSLFSPALAAGRRSAAMGVVGSPSVRLGRDKRRSLIATATISASPVKMRAVREGEVEVPMRRSTEVLVGTTMTTATVRSLTNPTTSATMAMSRAARVGSSTTTTRSVPSIQSRATATTPSRISLLTGGRPTPRTTATTRVVPNRNDQNIAPSNSIRNTTRPSTTSTTTTTTNLLPLRSSAVLKTRPTFQPRVLKPLVSSRTLSTMDSAAGGGVGARFAMGVGVGDRDRPRFGLGPLPARTTTGTISDGVGGGVRKPLNESSTTTTTAGVGRSLALGGGGRGAESASRAL</sequence>
<feature type="compositionally biased region" description="Acidic residues" evidence="1">
    <location>
        <begin position="260"/>
        <end position="275"/>
    </location>
</feature>
<feature type="compositionally biased region" description="Polar residues" evidence="1">
    <location>
        <begin position="856"/>
        <end position="866"/>
    </location>
</feature>
<reference evidence="3" key="1">
    <citation type="submission" date="2016-09" db="EMBL/GenBank/DDBJ databases">
        <authorList>
            <person name="Jeantristanb JTB J.-T."/>
            <person name="Ricardo R."/>
        </authorList>
    </citation>
    <scope>NUCLEOTIDE SEQUENCE [LARGE SCALE GENOMIC DNA]</scope>
</reference>
<dbReference type="EMBL" id="FMSP01000009">
    <property type="protein sequence ID" value="SCV72335.1"/>
    <property type="molecule type" value="Genomic_DNA"/>
</dbReference>
<feature type="region of interest" description="Disordered" evidence="1">
    <location>
        <begin position="618"/>
        <end position="637"/>
    </location>
</feature>
<feature type="region of interest" description="Disordered" evidence="1">
    <location>
        <begin position="293"/>
        <end position="371"/>
    </location>
</feature>
<feature type="region of interest" description="Disordered" evidence="1">
    <location>
        <begin position="238"/>
        <end position="275"/>
    </location>
</feature>
<gene>
    <name evidence="2" type="ORF">BQ2448_3872</name>
</gene>
<dbReference type="STRING" id="269621.A0A238FGL9"/>
<feature type="region of interest" description="Disordered" evidence="1">
    <location>
        <begin position="892"/>
        <end position="918"/>
    </location>
</feature>
<protein>
    <submittedName>
        <fullName evidence="2">BQ2448_3872 protein</fullName>
    </submittedName>
</protein>
<feature type="compositionally biased region" description="Basic and acidic residues" evidence="1">
    <location>
        <begin position="299"/>
        <end position="311"/>
    </location>
</feature>
<dbReference type="Proteomes" id="UP000198372">
    <property type="component" value="Unassembled WGS sequence"/>
</dbReference>
<feature type="region of interest" description="Disordered" evidence="1">
    <location>
        <begin position="840"/>
        <end position="866"/>
    </location>
</feature>
<feature type="region of interest" description="Disordered" evidence="1">
    <location>
        <begin position="196"/>
        <end position="221"/>
    </location>
</feature>
<feature type="region of interest" description="Disordered" evidence="1">
    <location>
        <begin position="979"/>
        <end position="1037"/>
    </location>
</feature>
<feature type="compositionally biased region" description="Low complexity" evidence="1">
    <location>
        <begin position="15"/>
        <end position="25"/>
    </location>
</feature>
<feature type="compositionally biased region" description="Low complexity" evidence="1">
    <location>
        <begin position="336"/>
        <end position="357"/>
    </location>
</feature>
<feature type="compositionally biased region" description="Low complexity" evidence="1">
    <location>
        <begin position="900"/>
        <end position="918"/>
    </location>
</feature>
<evidence type="ECO:0000256" key="1">
    <source>
        <dbReference type="SAM" id="MobiDB-lite"/>
    </source>
</evidence>
<name>A0A238FGL9_9BASI</name>
<organism evidence="2 3">
    <name type="scientific">Microbotryum intermedium</name>
    <dbReference type="NCBI Taxonomy" id="269621"/>
    <lineage>
        <taxon>Eukaryota</taxon>
        <taxon>Fungi</taxon>
        <taxon>Dikarya</taxon>
        <taxon>Basidiomycota</taxon>
        <taxon>Pucciniomycotina</taxon>
        <taxon>Microbotryomycetes</taxon>
        <taxon>Microbotryales</taxon>
        <taxon>Microbotryaceae</taxon>
        <taxon>Microbotryum</taxon>
    </lineage>
</organism>
<feature type="region of interest" description="Disordered" evidence="1">
    <location>
        <begin position="673"/>
        <end position="736"/>
    </location>
</feature>
<proteinExistence type="predicted"/>
<feature type="region of interest" description="Disordered" evidence="1">
    <location>
        <begin position="15"/>
        <end position="42"/>
    </location>
</feature>